<proteinExistence type="predicted"/>
<dbReference type="Proteomes" id="UP000836841">
    <property type="component" value="Chromosome 1"/>
</dbReference>
<organism evidence="2 3">
    <name type="scientific">Thlaspi arvense</name>
    <name type="common">Field penny-cress</name>
    <dbReference type="NCBI Taxonomy" id="13288"/>
    <lineage>
        <taxon>Eukaryota</taxon>
        <taxon>Viridiplantae</taxon>
        <taxon>Streptophyta</taxon>
        <taxon>Embryophyta</taxon>
        <taxon>Tracheophyta</taxon>
        <taxon>Spermatophyta</taxon>
        <taxon>Magnoliopsida</taxon>
        <taxon>eudicotyledons</taxon>
        <taxon>Gunneridae</taxon>
        <taxon>Pentapetalae</taxon>
        <taxon>rosids</taxon>
        <taxon>malvids</taxon>
        <taxon>Brassicales</taxon>
        <taxon>Brassicaceae</taxon>
        <taxon>Thlaspideae</taxon>
        <taxon>Thlaspi</taxon>
    </lineage>
</organism>
<keyword evidence="3" id="KW-1185">Reference proteome</keyword>
<dbReference type="PANTHER" id="PTHR33384:SF26">
    <property type="entry name" value="(RAPE) HYPOTHETICAL PROTEIN"/>
    <property type="match status" value="1"/>
</dbReference>
<feature type="compositionally biased region" description="Pro residues" evidence="1">
    <location>
        <begin position="119"/>
        <end position="132"/>
    </location>
</feature>
<feature type="region of interest" description="Disordered" evidence="1">
    <location>
        <begin position="117"/>
        <end position="140"/>
    </location>
</feature>
<name>A0AAU9RBT1_THLAR</name>
<evidence type="ECO:0000313" key="3">
    <source>
        <dbReference type="Proteomes" id="UP000836841"/>
    </source>
</evidence>
<evidence type="ECO:0000313" key="2">
    <source>
        <dbReference type="EMBL" id="CAH2037940.1"/>
    </source>
</evidence>
<sequence length="174" mass="18753">MMNSCGIQQSSEMKRNSLVSDRRDAVVCPKPRRVGVINHLARSLRWQVSHQMELCDSNSGSEILDLILAKGGGCELDPTRTMTSSPPLFFTGSPPSRVSNPLTKDSLFRDELLVVATPPSTPRATKPPPPSSPRNGAGGGCVRTATNFGNNPPVRVVGFNCIDRNRRSSVPTLA</sequence>
<gene>
    <name evidence="2" type="ORF">TAV2_LOCUS3406</name>
</gene>
<dbReference type="EMBL" id="OU466857">
    <property type="protein sequence ID" value="CAH2037940.1"/>
    <property type="molecule type" value="Genomic_DNA"/>
</dbReference>
<accession>A0AAU9RBT1</accession>
<dbReference type="AlphaFoldDB" id="A0AAU9RBT1"/>
<protein>
    <submittedName>
        <fullName evidence="2">Uncharacterized protein</fullName>
    </submittedName>
</protein>
<evidence type="ECO:0000256" key="1">
    <source>
        <dbReference type="SAM" id="MobiDB-lite"/>
    </source>
</evidence>
<reference evidence="2 3" key="1">
    <citation type="submission" date="2022-03" db="EMBL/GenBank/DDBJ databases">
        <authorList>
            <person name="Nunn A."/>
            <person name="Chopra R."/>
            <person name="Nunn A."/>
            <person name="Contreras Garrido A."/>
        </authorList>
    </citation>
    <scope>NUCLEOTIDE SEQUENCE [LARGE SCALE GENOMIC DNA]</scope>
</reference>
<dbReference type="PANTHER" id="PTHR33384">
    <property type="entry name" value="EXPRESSED PROTEIN"/>
    <property type="match status" value="1"/>
</dbReference>